<evidence type="ECO:0000313" key="1">
    <source>
        <dbReference type="EMBL" id="ACL34485.1"/>
    </source>
</evidence>
<dbReference type="Proteomes" id="UP000006103">
    <property type="component" value="Plasmid PBr_lp36"/>
</dbReference>
<keyword evidence="1" id="KW-0614">Plasmid</keyword>
<dbReference type="EMBL" id="CP001302">
    <property type="protein sequence ID" value="ACL34485.1"/>
    <property type="molecule type" value="Genomic_DNA"/>
</dbReference>
<protein>
    <submittedName>
        <fullName evidence="1">Uncharacterized protein</fullName>
    </submittedName>
</protein>
<dbReference type="AlphaFoldDB" id="B8F0Q8"/>
<accession>B8F0Q8</accession>
<organism evidence="1 2">
    <name type="scientific">Borreliella garinii PBr</name>
    <dbReference type="NCBI Taxonomy" id="498743"/>
    <lineage>
        <taxon>Bacteria</taxon>
        <taxon>Pseudomonadati</taxon>
        <taxon>Spirochaetota</taxon>
        <taxon>Spirochaetia</taxon>
        <taxon>Spirochaetales</taxon>
        <taxon>Borreliaceae</taxon>
        <taxon>Borreliella</taxon>
    </lineage>
</organism>
<name>B8F0Q8_BORGR</name>
<evidence type="ECO:0000313" key="2">
    <source>
        <dbReference type="Proteomes" id="UP000006103"/>
    </source>
</evidence>
<gene>
    <name evidence="1" type="ORF">BGAPBR_K0025</name>
</gene>
<sequence length="42" mass="4872">MEIKKGNRTQIIKKIHLMEVLMALKPAAPLPKEKQRFFSPLP</sequence>
<proteinExistence type="predicted"/>
<keyword evidence="2" id="KW-1185">Reference proteome</keyword>
<geneLocation type="plasmid" evidence="1 2">
    <name>PBr_lp36</name>
</geneLocation>
<reference evidence="1 2" key="1">
    <citation type="journal article" date="2011" name="J. Bacteriol.">
        <title>Whole-genome sequences of two Borrelia afzelii and two Borrelia garinii Lyme disease agent isolates.</title>
        <authorList>
            <person name="Casjens S.R."/>
            <person name="Mongodin E.F."/>
            <person name="Qiu W.-G."/>
            <person name="Dunn J.J."/>
            <person name="Luft B.J."/>
            <person name="Fraser-Liggett C.M."/>
            <person name="Schutzer S.E."/>
        </authorList>
    </citation>
    <scope>NUCLEOTIDE SEQUENCE [LARGE SCALE GENOMIC DNA]</scope>
    <source>
        <strain evidence="1 2">PBr</strain>
    </source>
</reference>